<name>A0ABC8LST0_ERUVS</name>
<feature type="non-terminal residue" evidence="2">
    <location>
        <position position="112"/>
    </location>
</feature>
<accession>A0ABC8LST0</accession>
<dbReference type="EMBL" id="CAKOAT010729598">
    <property type="protein sequence ID" value="CAH8386892.1"/>
    <property type="molecule type" value="Genomic_DNA"/>
</dbReference>
<keyword evidence="3" id="KW-1185">Reference proteome</keyword>
<evidence type="ECO:0000313" key="2">
    <source>
        <dbReference type="EMBL" id="CAH8386892.1"/>
    </source>
</evidence>
<evidence type="ECO:0000259" key="1">
    <source>
        <dbReference type="Pfam" id="PF07734"/>
    </source>
</evidence>
<sequence length="112" mass="13382">MRIWVRNKVDEEEAIDFSWRSDIVLEVVFDKSKWDVDSFLLDEDNKVALCCDITLLRDEHKTRIYIVGEDMFKQVFEDNAPKASSFNWPVVISYVPSLVRIHKRTPKRHKKR</sequence>
<evidence type="ECO:0000313" key="3">
    <source>
        <dbReference type="Proteomes" id="UP001642260"/>
    </source>
</evidence>
<reference evidence="2 3" key="1">
    <citation type="submission" date="2022-03" db="EMBL/GenBank/DDBJ databases">
        <authorList>
            <person name="Macdonald S."/>
            <person name="Ahmed S."/>
            <person name="Newling K."/>
        </authorList>
    </citation>
    <scope>NUCLEOTIDE SEQUENCE [LARGE SCALE GENOMIC DNA]</scope>
</reference>
<dbReference type="Proteomes" id="UP001642260">
    <property type="component" value="Unassembled WGS sequence"/>
</dbReference>
<organism evidence="2 3">
    <name type="scientific">Eruca vesicaria subsp. sativa</name>
    <name type="common">Garden rocket</name>
    <name type="synonym">Eruca sativa</name>
    <dbReference type="NCBI Taxonomy" id="29727"/>
    <lineage>
        <taxon>Eukaryota</taxon>
        <taxon>Viridiplantae</taxon>
        <taxon>Streptophyta</taxon>
        <taxon>Embryophyta</taxon>
        <taxon>Tracheophyta</taxon>
        <taxon>Spermatophyta</taxon>
        <taxon>Magnoliopsida</taxon>
        <taxon>eudicotyledons</taxon>
        <taxon>Gunneridae</taxon>
        <taxon>Pentapetalae</taxon>
        <taxon>rosids</taxon>
        <taxon>malvids</taxon>
        <taxon>Brassicales</taxon>
        <taxon>Brassicaceae</taxon>
        <taxon>Brassiceae</taxon>
        <taxon>Eruca</taxon>
    </lineage>
</organism>
<comment type="caution">
    <text evidence="2">The sequence shown here is derived from an EMBL/GenBank/DDBJ whole genome shotgun (WGS) entry which is preliminary data.</text>
</comment>
<proteinExistence type="predicted"/>
<protein>
    <recommendedName>
        <fullName evidence="1">F-box associated beta-propeller type 1 domain-containing protein</fullName>
    </recommendedName>
</protein>
<dbReference type="AlphaFoldDB" id="A0ABC8LST0"/>
<feature type="domain" description="F-box associated beta-propeller type 1" evidence="1">
    <location>
        <begin position="1"/>
        <end position="101"/>
    </location>
</feature>
<dbReference type="Pfam" id="PF07734">
    <property type="entry name" value="FBA_1"/>
    <property type="match status" value="1"/>
</dbReference>
<dbReference type="InterPro" id="IPR006527">
    <property type="entry name" value="F-box-assoc_dom_typ1"/>
</dbReference>
<gene>
    <name evidence="2" type="ORF">ERUC_LOCUS39375</name>
</gene>